<dbReference type="HOGENOM" id="CLU_2501888_0_0_1"/>
<dbReference type="Proteomes" id="UP000008022">
    <property type="component" value="Unassembled WGS sequence"/>
</dbReference>
<feature type="region of interest" description="Disordered" evidence="1">
    <location>
        <begin position="61"/>
        <end position="86"/>
    </location>
</feature>
<protein>
    <submittedName>
        <fullName evidence="2">Uncharacterized protein</fullName>
    </submittedName>
</protein>
<accession>A0A0E0NBY0</accession>
<evidence type="ECO:0000313" key="2">
    <source>
        <dbReference type="EnsemblPlants" id="ORUFI02G09270.1"/>
    </source>
</evidence>
<keyword evidence="3" id="KW-1185">Reference proteome</keyword>
<dbReference type="Gramene" id="ORUFI02G09270.1">
    <property type="protein sequence ID" value="ORUFI02G09270.1"/>
    <property type="gene ID" value="ORUFI02G09270"/>
</dbReference>
<sequence length="86" mass="9994">MTGGLHLFQRTILEGTVFNRSYNLTYEMTDEHQTNNPGRPWRTSHYSFDFPGLPGAVCQRDMKENGSQEPDVYNKKVNKPLSRMEQ</sequence>
<proteinExistence type="predicted"/>
<dbReference type="EnsemblPlants" id="ORUFI02G09270.1">
    <property type="protein sequence ID" value="ORUFI02G09270.1"/>
    <property type="gene ID" value="ORUFI02G09270"/>
</dbReference>
<organism evidence="2 3">
    <name type="scientific">Oryza rufipogon</name>
    <name type="common">Brownbeard rice</name>
    <name type="synonym">Asian wild rice</name>
    <dbReference type="NCBI Taxonomy" id="4529"/>
    <lineage>
        <taxon>Eukaryota</taxon>
        <taxon>Viridiplantae</taxon>
        <taxon>Streptophyta</taxon>
        <taxon>Embryophyta</taxon>
        <taxon>Tracheophyta</taxon>
        <taxon>Spermatophyta</taxon>
        <taxon>Magnoliopsida</taxon>
        <taxon>Liliopsida</taxon>
        <taxon>Poales</taxon>
        <taxon>Poaceae</taxon>
        <taxon>BOP clade</taxon>
        <taxon>Oryzoideae</taxon>
        <taxon>Oryzeae</taxon>
        <taxon>Oryzinae</taxon>
        <taxon>Oryza</taxon>
    </lineage>
</organism>
<dbReference type="AlphaFoldDB" id="A0A0E0NBY0"/>
<reference evidence="3" key="1">
    <citation type="submission" date="2013-06" db="EMBL/GenBank/DDBJ databases">
        <authorList>
            <person name="Zhao Q."/>
        </authorList>
    </citation>
    <scope>NUCLEOTIDE SEQUENCE</scope>
    <source>
        <strain evidence="3">cv. W1943</strain>
    </source>
</reference>
<reference evidence="2" key="2">
    <citation type="submission" date="2015-06" db="UniProtKB">
        <authorList>
            <consortium name="EnsemblPlants"/>
        </authorList>
    </citation>
    <scope>IDENTIFICATION</scope>
</reference>
<evidence type="ECO:0000256" key="1">
    <source>
        <dbReference type="SAM" id="MobiDB-lite"/>
    </source>
</evidence>
<name>A0A0E0NBY0_ORYRU</name>
<evidence type="ECO:0000313" key="3">
    <source>
        <dbReference type="Proteomes" id="UP000008022"/>
    </source>
</evidence>